<dbReference type="SUPFAM" id="SSF109709">
    <property type="entry name" value="KorB DNA-binding domain-like"/>
    <property type="match status" value="1"/>
</dbReference>
<dbReference type="GO" id="GO:0003677">
    <property type="term" value="F:DNA binding"/>
    <property type="evidence" value="ECO:0007669"/>
    <property type="project" value="UniProtKB-KW"/>
</dbReference>
<accession>A0ABU6IDD9</accession>
<evidence type="ECO:0000313" key="3">
    <source>
        <dbReference type="EMBL" id="MEC3939589.1"/>
    </source>
</evidence>
<feature type="compositionally biased region" description="Basic and acidic residues" evidence="1">
    <location>
        <begin position="231"/>
        <end position="253"/>
    </location>
</feature>
<evidence type="ECO:0000256" key="1">
    <source>
        <dbReference type="SAM" id="MobiDB-lite"/>
    </source>
</evidence>
<keyword evidence="3" id="KW-0238">DNA-binding</keyword>
<dbReference type="RefSeq" id="WP_326293352.1">
    <property type="nucleotide sequence ID" value="NZ_JAYMCU010000237.1"/>
</dbReference>
<dbReference type="InterPro" id="IPR041468">
    <property type="entry name" value="HTH_ParB/Spo0J"/>
</dbReference>
<dbReference type="Gene3D" id="1.10.10.2830">
    <property type="match status" value="1"/>
</dbReference>
<protein>
    <submittedName>
        <fullName evidence="3">DNA-binding protein</fullName>
    </submittedName>
</protein>
<feature type="compositionally biased region" description="Acidic residues" evidence="1">
    <location>
        <begin position="266"/>
        <end position="278"/>
    </location>
</feature>
<dbReference type="EMBL" id="JAYMCU010000237">
    <property type="protein sequence ID" value="MEC3939589.1"/>
    <property type="molecule type" value="Genomic_DNA"/>
</dbReference>
<gene>
    <name evidence="3" type="ORF">VOF76_26170</name>
</gene>
<feature type="non-terminal residue" evidence="3">
    <location>
        <position position="1"/>
    </location>
</feature>
<evidence type="ECO:0000313" key="4">
    <source>
        <dbReference type="Proteomes" id="UP001357437"/>
    </source>
</evidence>
<feature type="region of interest" description="Disordered" evidence="1">
    <location>
        <begin position="231"/>
        <end position="278"/>
    </location>
</feature>
<dbReference type="Pfam" id="PF17762">
    <property type="entry name" value="HTH_ParB"/>
    <property type="match status" value="1"/>
</dbReference>
<keyword evidence="4" id="KW-1185">Reference proteome</keyword>
<reference evidence="3 4" key="1">
    <citation type="submission" date="2024-01" db="EMBL/GenBank/DDBJ databases">
        <title>Comparative Genomics of Leclercia adecarboxylata Strains Isolated from Several Sources.</title>
        <authorList>
            <person name="Yescas-Zazueta V."/>
            <person name="Balbuena-Alonso M.G."/>
            <person name="Valencia D."/>
            <person name="Mendez-Pfeiffer P.A."/>
            <person name="Ballesteros-Monrreal M.G."/>
            <person name="Rocha-Gracia R.D.C."/>
            <person name="Barrios-Villa E."/>
        </authorList>
    </citation>
    <scope>NUCLEOTIDE SEQUENCE [LARGE SCALE GENOMIC DNA]</scope>
    <source>
        <strain evidence="3 4">33MEM</strain>
    </source>
</reference>
<name>A0ABU6IDD9_9ENTR</name>
<sequence length="278" mass="30963">RVIDGVPFVRQGHCRFKAAMMACDEDHDITILCVEIKEDEIGCELATIDGNRGLALSPVALGESYRRLHSLAGWSLERIAQRENKSPTTISSLIRLTTCSVVIKKWIHADAISYVNVLSLIDELGETEAISRIKKMIAELEQADANGITVKKTQHGQVRVRPSDFKPARIPPVIATKAVEGVKLITTSLLQKLGDIELPEMTDSSADEEINITLNRSTLEMLRNLSKEITESENKQLRRAENRQAKLNGEKPKYPRKKNAKKAGEETDQDTDPQPDAE</sequence>
<proteinExistence type="predicted"/>
<comment type="caution">
    <text evidence="3">The sequence shown here is derived from an EMBL/GenBank/DDBJ whole genome shotgun (WGS) entry which is preliminary data.</text>
</comment>
<feature type="domain" description="ParB/Spo0J HTH" evidence="2">
    <location>
        <begin position="56"/>
        <end position="122"/>
    </location>
</feature>
<dbReference type="Proteomes" id="UP001357437">
    <property type="component" value="Unassembled WGS sequence"/>
</dbReference>
<evidence type="ECO:0000259" key="2">
    <source>
        <dbReference type="Pfam" id="PF17762"/>
    </source>
</evidence>
<organism evidence="3 4">
    <name type="scientific">Leclercia adecarboxylata</name>
    <dbReference type="NCBI Taxonomy" id="83655"/>
    <lineage>
        <taxon>Bacteria</taxon>
        <taxon>Pseudomonadati</taxon>
        <taxon>Pseudomonadota</taxon>
        <taxon>Gammaproteobacteria</taxon>
        <taxon>Enterobacterales</taxon>
        <taxon>Enterobacteriaceae</taxon>
        <taxon>Leclercia</taxon>
    </lineage>
</organism>